<proteinExistence type="predicted"/>
<accession>A0A0F9C049</accession>
<comment type="caution">
    <text evidence="1">The sequence shown here is derived from an EMBL/GenBank/DDBJ whole genome shotgun (WGS) entry which is preliminary data.</text>
</comment>
<dbReference type="AlphaFoldDB" id="A0A0F9C049"/>
<gene>
    <name evidence="1" type="ORF">LCGC14_2667840</name>
</gene>
<reference evidence="1" key="1">
    <citation type="journal article" date="2015" name="Nature">
        <title>Complex archaea that bridge the gap between prokaryotes and eukaryotes.</title>
        <authorList>
            <person name="Spang A."/>
            <person name="Saw J.H."/>
            <person name="Jorgensen S.L."/>
            <person name="Zaremba-Niedzwiedzka K."/>
            <person name="Martijn J."/>
            <person name="Lind A.E."/>
            <person name="van Eijk R."/>
            <person name="Schleper C."/>
            <person name="Guy L."/>
            <person name="Ettema T.J."/>
        </authorList>
    </citation>
    <scope>NUCLEOTIDE SEQUENCE</scope>
</reference>
<dbReference type="EMBL" id="LAZR01046695">
    <property type="protein sequence ID" value="KKK95934.1"/>
    <property type="molecule type" value="Genomic_DNA"/>
</dbReference>
<name>A0A0F9C049_9ZZZZ</name>
<organism evidence="1">
    <name type="scientific">marine sediment metagenome</name>
    <dbReference type="NCBI Taxonomy" id="412755"/>
    <lineage>
        <taxon>unclassified sequences</taxon>
        <taxon>metagenomes</taxon>
        <taxon>ecological metagenomes</taxon>
    </lineage>
</organism>
<evidence type="ECO:0000313" key="1">
    <source>
        <dbReference type="EMBL" id="KKK95934.1"/>
    </source>
</evidence>
<protein>
    <submittedName>
        <fullName evidence="1">Uncharacterized protein</fullName>
    </submittedName>
</protein>
<sequence>MLSFDKKNNVYVLTKGEVIYLLCSAACVAALRAKDDRPPEADDRLFGCLQCGAPLAKELALA</sequence>